<evidence type="ECO:0000256" key="5">
    <source>
        <dbReference type="ARBA" id="ARBA00022741"/>
    </source>
</evidence>
<evidence type="ECO:0000256" key="9">
    <source>
        <dbReference type="SAM" id="Phobius"/>
    </source>
</evidence>
<evidence type="ECO:0000256" key="3">
    <source>
        <dbReference type="ARBA" id="ARBA00022475"/>
    </source>
</evidence>
<evidence type="ECO:0000259" key="10">
    <source>
        <dbReference type="PROSITE" id="PS50893"/>
    </source>
</evidence>
<feature type="transmembrane region" description="Helical" evidence="9">
    <location>
        <begin position="80"/>
        <end position="97"/>
    </location>
</feature>
<dbReference type="InterPro" id="IPR003593">
    <property type="entry name" value="AAA+_ATPase"/>
</dbReference>
<feature type="transmembrane region" description="Helical" evidence="9">
    <location>
        <begin position="187"/>
        <end position="207"/>
    </location>
</feature>
<reference evidence="12 13" key="1">
    <citation type="journal article" date="2020" name="Microb. Ecol.">
        <title>Ecogenomics of the Marine Benthic Filamentous Cyanobacterium Adonisia.</title>
        <authorList>
            <person name="Walter J.M."/>
            <person name="Coutinho F.H."/>
            <person name="Leomil L."/>
            <person name="Hargreaves P.I."/>
            <person name="Campeao M.E."/>
            <person name="Vieira V.V."/>
            <person name="Silva B.S."/>
            <person name="Fistarol G.O."/>
            <person name="Salomon P.S."/>
            <person name="Sawabe T."/>
            <person name="Mino S."/>
            <person name="Hosokawa M."/>
            <person name="Miyashita H."/>
            <person name="Maruyama F."/>
            <person name="van Verk M.C."/>
            <person name="Dutilh B.E."/>
            <person name="Thompson C.C."/>
            <person name="Thompson F.L."/>
        </authorList>
    </citation>
    <scope>NUCLEOTIDE SEQUENCE [LARGE SCALE GENOMIC DNA]</scope>
    <source>
        <strain evidence="12 13">CCMR0081</strain>
    </source>
</reference>
<dbReference type="GO" id="GO:0005524">
    <property type="term" value="F:ATP binding"/>
    <property type="evidence" value="ECO:0007669"/>
    <property type="project" value="UniProtKB-KW"/>
</dbReference>
<proteinExistence type="predicted"/>
<dbReference type="EMBL" id="QXHD01000004">
    <property type="protein sequence ID" value="NEZ57916.1"/>
    <property type="molecule type" value="Genomic_DNA"/>
</dbReference>
<dbReference type="PANTHER" id="PTHR43394">
    <property type="entry name" value="ATP-DEPENDENT PERMEASE MDL1, MITOCHONDRIAL"/>
    <property type="match status" value="1"/>
</dbReference>
<feature type="transmembrane region" description="Helical" evidence="9">
    <location>
        <begin position="272"/>
        <end position="294"/>
    </location>
</feature>
<keyword evidence="4 9" id="KW-0812">Transmembrane</keyword>
<feature type="domain" description="ABC transporter" evidence="10">
    <location>
        <begin position="367"/>
        <end position="607"/>
    </location>
</feature>
<name>A0A6M0RP20_9CYAN</name>
<dbReference type="GO" id="GO:0015421">
    <property type="term" value="F:ABC-type oligopeptide transporter activity"/>
    <property type="evidence" value="ECO:0007669"/>
    <property type="project" value="TreeGrafter"/>
</dbReference>
<evidence type="ECO:0000256" key="1">
    <source>
        <dbReference type="ARBA" id="ARBA00004651"/>
    </source>
</evidence>
<protein>
    <submittedName>
        <fullName evidence="12">ABC transporter ATP-binding protein</fullName>
    </submittedName>
</protein>
<dbReference type="Proteomes" id="UP000481033">
    <property type="component" value="Unassembled WGS sequence"/>
</dbReference>
<sequence>MHSTFYNFLSRLRRSYQNFLSLLGNTPRLVRLVWSASPGWLMLSISITLVNALIPTAQLYVSKLIVDQVVSMLASDTSGFTSYLLFLVTAGFSLLLLQEVLNKLNSYVSRVLSDQFLLHANVQLLQQAMRLDLAHYESPEFHDVLNRAQQSGSNYPLRVVELLSRLLGSITRLVGLLALLLRFSSGVMGLLLLSVLPTFWVGIRYSYRRFWMNRRQTPSRRLSDYFYEILTAPQYVKEVRLFNLGQHMVEQYRTIRHEFNQESRRLARQQSLAQLSTELLGAIGFYGAYGLVLWKTLQGMVTLGDLTLYTGAFQQAQGLIESTLLSLATLYEYNLYVSQYFELLDISPQVVSPRHPNPFPKPMEQGLRFQDVYFTYPGAEQPTLQGINLTVAPGECIALVGLNGSGKTTLLKLLTRLYDIEQGQIIIDNIPLQTFSLSELRSQIGIMFQDFARYALNVQDNIGFGNLPQRQNIDLVAQAAQGAGATEVIERLEEGYHTILGKMFSGGVDLSGGQWQKIGLARAFMSDAQILILDEPTAAVDAIAEHDLFQRFRQLTQGKMTFLVSHRFSTVRMADRIVVLEQGQIIEVGTHDQLMAQQGRYAEMFDLQAESYLGEAK</sequence>
<dbReference type="PROSITE" id="PS50893">
    <property type="entry name" value="ABC_TRANSPORTER_2"/>
    <property type="match status" value="1"/>
</dbReference>
<evidence type="ECO:0000313" key="13">
    <source>
        <dbReference type="Proteomes" id="UP000481033"/>
    </source>
</evidence>
<evidence type="ECO:0000256" key="6">
    <source>
        <dbReference type="ARBA" id="ARBA00022840"/>
    </source>
</evidence>
<dbReference type="SMART" id="SM00382">
    <property type="entry name" value="AAA"/>
    <property type="match status" value="1"/>
</dbReference>
<feature type="domain" description="ABC transmembrane type-1" evidence="11">
    <location>
        <begin position="43"/>
        <end position="332"/>
    </location>
</feature>
<evidence type="ECO:0000259" key="11">
    <source>
        <dbReference type="PROSITE" id="PS50929"/>
    </source>
</evidence>
<dbReference type="SUPFAM" id="SSF52540">
    <property type="entry name" value="P-loop containing nucleoside triphosphate hydrolases"/>
    <property type="match status" value="1"/>
</dbReference>
<keyword evidence="8 9" id="KW-0472">Membrane</keyword>
<dbReference type="InterPro" id="IPR039421">
    <property type="entry name" value="Type_1_exporter"/>
</dbReference>
<keyword evidence="3" id="KW-1003">Cell membrane</keyword>
<keyword evidence="6 12" id="KW-0067">ATP-binding</keyword>
<evidence type="ECO:0000256" key="4">
    <source>
        <dbReference type="ARBA" id="ARBA00022692"/>
    </source>
</evidence>
<dbReference type="FunFam" id="3.40.50.300:FF:000221">
    <property type="entry name" value="Multidrug ABC transporter ATP-binding protein"/>
    <property type="match status" value="1"/>
</dbReference>
<dbReference type="Pfam" id="PF00005">
    <property type="entry name" value="ABC_tran"/>
    <property type="match status" value="1"/>
</dbReference>
<dbReference type="PANTHER" id="PTHR43394:SF1">
    <property type="entry name" value="ATP-BINDING CASSETTE SUB-FAMILY B MEMBER 10, MITOCHONDRIAL"/>
    <property type="match status" value="1"/>
</dbReference>
<dbReference type="Gene3D" id="3.40.50.300">
    <property type="entry name" value="P-loop containing nucleotide triphosphate hydrolases"/>
    <property type="match status" value="1"/>
</dbReference>
<dbReference type="AlphaFoldDB" id="A0A6M0RP20"/>
<dbReference type="GO" id="GO:0005886">
    <property type="term" value="C:plasma membrane"/>
    <property type="evidence" value="ECO:0007669"/>
    <property type="project" value="UniProtKB-SubCell"/>
</dbReference>
<keyword evidence="5" id="KW-0547">Nucleotide-binding</keyword>
<keyword evidence="13" id="KW-1185">Reference proteome</keyword>
<organism evidence="12 13">
    <name type="scientific">Adonisia turfae CCMR0081</name>
    <dbReference type="NCBI Taxonomy" id="2292702"/>
    <lineage>
        <taxon>Bacteria</taxon>
        <taxon>Bacillati</taxon>
        <taxon>Cyanobacteriota</taxon>
        <taxon>Adonisia</taxon>
        <taxon>Adonisia turfae</taxon>
    </lineage>
</organism>
<dbReference type="PROSITE" id="PS00211">
    <property type="entry name" value="ABC_TRANSPORTER_1"/>
    <property type="match status" value="1"/>
</dbReference>
<dbReference type="InterPro" id="IPR017871">
    <property type="entry name" value="ABC_transporter-like_CS"/>
</dbReference>
<dbReference type="Gene3D" id="1.20.1560.10">
    <property type="entry name" value="ABC transporter type 1, transmembrane domain"/>
    <property type="match status" value="1"/>
</dbReference>
<dbReference type="InterPro" id="IPR036640">
    <property type="entry name" value="ABC1_TM_sf"/>
</dbReference>
<dbReference type="SUPFAM" id="SSF90123">
    <property type="entry name" value="ABC transporter transmembrane region"/>
    <property type="match status" value="1"/>
</dbReference>
<dbReference type="GO" id="GO:0016887">
    <property type="term" value="F:ATP hydrolysis activity"/>
    <property type="evidence" value="ECO:0007669"/>
    <property type="project" value="InterPro"/>
</dbReference>
<comment type="subcellular location">
    <subcellularLocation>
        <location evidence="1">Cell membrane</location>
        <topology evidence="1">Multi-pass membrane protein</topology>
    </subcellularLocation>
</comment>
<keyword evidence="7 9" id="KW-1133">Transmembrane helix</keyword>
<comment type="caution">
    <text evidence="12">The sequence shown here is derived from an EMBL/GenBank/DDBJ whole genome shotgun (WGS) entry which is preliminary data.</text>
</comment>
<dbReference type="InterPro" id="IPR003439">
    <property type="entry name" value="ABC_transporter-like_ATP-bd"/>
</dbReference>
<evidence type="ECO:0000256" key="7">
    <source>
        <dbReference type="ARBA" id="ARBA00022989"/>
    </source>
</evidence>
<dbReference type="InterPro" id="IPR027417">
    <property type="entry name" value="P-loop_NTPase"/>
</dbReference>
<keyword evidence="2" id="KW-0813">Transport</keyword>
<dbReference type="PROSITE" id="PS50929">
    <property type="entry name" value="ABC_TM1F"/>
    <property type="match status" value="1"/>
</dbReference>
<evidence type="ECO:0000256" key="2">
    <source>
        <dbReference type="ARBA" id="ARBA00022448"/>
    </source>
</evidence>
<evidence type="ECO:0000256" key="8">
    <source>
        <dbReference type="ARBA" id="ARBA00023136"/>
    </source>
</evidence>
<dbReference type="RefSeq" id="WP_163700078.1">
    <property type="nucleotide sequence ID" value="NZ_QXHD01000004.1"/>
</dbReference>
<feature type="transmembrane region" description="Helical" evidence="9">
    <location>
        <begin position="40"/>
        <end position="60"/>
    </location>
</feature>
<dbReference type="InterPro" id="IPR011527">
    <property type="entry name" value="ABC1_TM_dom"/>
</dbReference>
<gene>
    <name evidence="12" type="ORF">DXZ20_20170</name>
</gene>
<accession>A0A6M0RP20</accession>
<evidence type="ECO:0000313" key="12">
    <source>
        <dbReference type="EMBL" id="NEZ57916.1"/>
    </source>
</evidence>